<dbReference type="EMBL" id="ABLOKC030000002">
    <property type="protein sequence ID" value="EML1469830.1"/>
    <property type="molecule type" value="Genomic_DNA"/>
</dbReference>
<reference evidence="1" key="1">
    <citation type="submission" date="2024-02" db="EMBL/GenBank/DDBJ databases">
        <authorList>
            <consortium name="Clinical and Environmental Microbiology Branch: Whole genome sequencing antimicrobial resistance pathogens in the healthcare setting"/>
        </authorList>
    </citation>
    <scope>NUCLEOTIDE SEQUENCE</scope>
    <source>
        <strain evidence="1">2021DK-00143</strain>
    </source>
</reference>
<evidence type="ECO:0000313" key="1">
    <source>
        <dbReference type="EMBL" id="EML1469830.1"/>
    </source>
</evidence>
<gene>
    <name evidence="1" type="ORF">QEG54_000502</name>
</gene>
<sequence length="55" mass="6073">MNLRFIFYFNGENFVKNSAVAQENGVILREKFLIMTTGGRVGGADFLNGRFIAAG</sequence>
<accession>A0AAI9GM00</accession>
<proteinExistence type="predicted"/>
<dbReference type="AlphaFoldDB" id="A0AAI9GM00"/>
<comment type="caution">
    <text evidence="1">The sequence shown here is derived from an EMBL/GenBank/DDBJ whole genome shotgun (WGS) entry which is preliminary data.</text>
</comment>
<organism evidence="1">
    <name type="scientific">Pluralibacter gergoviae</name>
    <name type="common">Enterobacter gergoviae</name>
    <dbReference type="NCBI Taxonomy" id="61647"/>
    <lineage>
        <taxon>Bacteria</taxon>
        <taxon>Pseudomonadati</taxon>
        <taxon>Pseudomonadota</taxon>
        <taxon>Gammaproteobacteria</taxon>
        <taxon>Enterobacterales</taxon>
        <taxon>Enterobacteriaceae</taxon>
        <taxon>Pluralibacter</taxon>
    </lineage>
</organism>
<protein>
    <submittedName>
        <fullName evidence="1">Uncharacterized protein</fullName>
    </submittedName>
</protein>
<dbReference type="RefSeq" id="WP_172731037.1">
    <property type="nucleotide sequence ID" value="NZ_CACVCI010000001.1"/>
</dbReference>
<name>A0AAI9GM00_PLUGE</name>